<dbReference type="CDD" id="cd18316">
    <property type="entry name" value="BTB_POZ_KCTD-like"/>
    <property type="match status" value="1"/>
</dbReference>
<dbReference type="PANTHER" id="PTHR11145">
    <property type="entry name" value="BTB/POZ DOMAIN-CONTAINING ADAPTER FOR CUL3-MEDIATED RHOA DEGRADATION PROTEIN FAMILY MEMBER"/>
    <property type="match status" value="1"/>
</dbReference>
<evidence type="ECO:0000313" key="2">
    <source>
        <dbReference type="EMBL" id="KAK9702211.1"/>
    </source>
</evidence>
<dbReference type="PANTHER" id="PTHR11145:SF8">
    <property type="entry name" value="RE57120P"/>
    <property type="match status" value="1"/>
</dbReference>
<feature type="domain" description="BTB" evidence="1">
    <location>
        <begin position="5"/>
        <end position="113"/>
    </location>
</feature>
<evidence type="ECO:0000313" key="3">
    <source>
        <dbReference type="Proteomes" id="UP001479436"/>
    </source>
</evidence>
<dbReference type="Gene3D" id="3.30.710.10">
    <property type="entry name" value="Potassium Channel Kv1.1, Chain A"/>
    <property type="match status" value="1"/>
</dbReference>
<reference evidence="2 3" key="1">
    <citation type="submission" date="2023-04" db="EMBL/GenBank/DDBJ databases">
        <title>Genome of Basidiobolus ranarum AG-B5.</title>
        <authorList>
            <person name="Stajich J.E."/>
            <person name="Carter-House D."/>
            <person name="Gryganskyi A."/>
        </authorList>
    </citation>
    <scope>NUCLEOTIDE SEQUENCE [LARGE SCALE GENOMIC DNA]</scope>
    <source>
        <strain evidence="2 3">AG-B5</strain>
    </source>
</reference>
<dbReference type="InterPro" id="IPR003131">
    <property type="entry name" value="T1-type_BTB"/>
</dbReference>
<organism evidence="2 3">
    <name type="scientific">Basidiobolus ranarum</name>
    <dbReference type="NCBI Taxonomy" id="34480"/>
    <lineage>
        <taxon>Eukaryota</taxon>
        <taxon>Fungi</taxon>
        <taxon>Fungi incertae sedis</taxon>
        <taxon>Zoopagomycota</taxon>
        <taxon>Entomophthoromycotina</taxon>
        <taxon>Basidiobolomycetes</taxon>
        <taxon>Basidiobolales</taxon>
        <taxon>Basidiobolaceae</taxon>
        <taxon>Basidiobolus</taxon>
    </lineage>
</organism>
<dbReference type="InterPro" id="IPR045068">
    <property type="entry name" value="BACURD1-3"/>
</dbReference>
<keyword evidence="3" id="KW-1185">Reference proteome</keyword>
<name>A0ABR2VU20_9FUNG</name>
<dbReference type="SUPFAM" id="SSF54695">
    <property type="entry name" value="POZ domain"/>
    <property type="match status" value="1"/>
</dbReference>
<comment type="caution">
    <text evidence="2">The sequence shown here is derived from an EMBL/GenBank/DDBJ whole genome shotgun (WGS) entry which is preliminary data.</text>
</comment>
<dbReference type="PROSITE" id="PS50097">
    <property type="entry name" value="BTB"/>
    <property type="match status" value="1"/>
</dbReference>
<gene>
    <name evidence="2" type="ORF">K7432_011351</name>
</gene>
<dbReference type="InterPro" id="IPR000210">
    <property type="entry name" value="BTB/POZ_dom"/>
</dbReference>
<proteinExistence type="predicted"/>
<dbReference type="SMART" id="SM00225">
    <property type="entry name" value="BTB"/>
    <property type="match status" value="1"/>
</dbReference>
<accession>A0ABR2VU20</accession>
<dbReference type="EMBL" id="JASJQH010007743">
    <property type="protein sequence ID" value="KAK9702211.1"/>
    <property type="molecule type" value="Genomic_DNA"/>
</dbReference>
<dbReference type="Proteomes" id="UP001479436">
    <property type="component" value="Unassembled WGS sequence"/>
</dbReference>
<protein>
    <recommendedName>
        <fullName evidence="1">BTB domain-containing protein</fullName>
    </recommendedName>
</protein>
<sequence>MNCKDLVKLNVGGKVFHTTRSSLASSSFFINLLSGDLIEGSTSRESTDTLSSVGDIITTRELDESSESQVKEDQIPVSYHPCCDSEVIFIDRSPKLFSILLEYLRTGILNLPPSVSKARICDEAIYYGITGEEHPVFDVSLERQRTIETTYLFKETFRQSIGTDRPLILNASAATKTINLLSIKVLSTAINKTMKFPSVLIYLESQPIVS</sequence>
<evidence type="ECO:0000259" key="1">
    <source>
        <dbReference type="PROSITE" id="PS50097"/>
    </source>
</evidence>
<dbReference type="InterPro" id="IPR011333">
    <property type="entry name" value="SKP1/BTB/POZ_sf"/>
</dbReference>
<dbReference type="Pfam" id="PF02214">
    <property type="entry name" value="BTB_2"/>
    <property type="match status" value="1"/>
</dbReference>
<feature type="non-terminal residue" evidence="2">
    <location>
        <position position="210"/>
    </location>
</feature>